<feature type="non-terminal residue" evidence="1">
    <location>
        <position position="1"/>
    </location>
</feature>
<protein>
    <submittedName>
        <fullName evidence="1">Uncharacterized protein</fullName>
    </submittedName>
</protein>
<gene>
    <name evidence="1" type="ORF">HAINFHK1212_1836</name>
</gene>
<dbReference type="AlphaFoldDB" id="A0A7G2JY06"/>
<dbReference type="InterPro" id="IPR016905">
    <property type="entry name" value="Glycyl_radical_YjjI-like"/>
</dbReference>
<name>A0A7G2JY06_HAEIF</name>
<accession>A0A7G2JY06</accession>
<dbReference type="EMBL" id="ABFC01000858">
    <property type="protein sequence ID" value="EFA28240.1"/>
    <property type="molecule type" value="Genomic_DNA"/>
</dbReference>
<proteinExistence type="predicted"/>
<organism evidence="1">
    <name type="scientific">Haemophilus influenzae HK1212</name>
    <dbReference type="NCBI Taxonomy" id="456482"/>
    <lineage>
        <taxon>Bacteria</taxon>
        <taxon>Pseudomonadati</taxon>
        <taxon>Pseudomonadota</taxon>
        <taxon>Gammaproteobacteria</taxon>
        <taxon>Pasteurellales</taxon>
        <taxon>Pasteurellaceae</taxon>
        <taxon>Haemophilus</taxon>
    </lineage>
</organism>
<dbReference type="SUPFAM" id="SSF51998">
    <property type="entry name" value="PFL-like glycyl radical enzymes"/>
    <property type="match status" value="1"/>
</dbReference>
<dbReference type="Pfam" id="PF11230">
    <property type="entry name" value="YjjI-like"/>
    <property type="match status" value="1"/>
</dbReference>
<evidence type="ECO:0000313" key="1">
    <source>
        <dbReference type="EMBL" id="EFA28240.1"/>
    </source>
</evidence>
<sequence length="94" mass="10636">HCIRVGEEPTLLAHLKQSAPFHKYFPSGTGDLFAFDQTYVDHCDAVVDIIDGAFSLGYRYITTYLKNTDLIRLRKSFILIAQTSVKKQTNNINA</sequence>
<comment type="caution">
    <text evidence="1">The sequence shown here is derived from an EMBL/GenBank/DDBJ whole genome shotgun (WGS) entry which is preliminary data.</text>
</comment>
<reference evidence="1" key="1">
    <citation type="journal article" date="2010" name="Genomics">
        <title>Tracing phylogenomic events leading to diversity of Haemophilus influenzae and the emergence of Brazilian Purpuric Fever (BPF)-associated clones.</title>
        <authorList>
            <person name="Papazisi L."/>
            <person name="Ratnayake S."/>
            <person name="Remortel B.G."/>
            <person name="Bock G.R."/>
            <person name="Liang W."/>
            <person name="Saeed A.I."/>
            <person name="Liu J."/>
            <person name="Fleischmann R.D."/>
            <person name="Kilian M."/>
            <person name="Peterson S.N."/>
        </authorList>
    </citation>
    <scope>NUCLEOTIDE SEQUENCE [LARGE SCALE GENOMIC DNA]</scope>
    <source>
        <strain evidence="1">HK1212</strain>
    </source>
</reference>